<dbReference type="SUPFAM" id="SSF51998">
    <property type="entry name" value="PFL-like glycyl radical enzymes"/>
    <property type="match status" value="1"/>
</dbReference>
<evidence type="ECO:0000256" key="2">
    <source>
        <dbReference type="SAM" id="MobiDB-lite"/>
    </source>
</evidence>
<feature type="region of interest" description="Disordered" evidence="2">
    <location>
        <begin position="88"/>
        <end position="108"/>
    </location>
</feature>
<organism evidence="4">
    <name type="scientific">Arion vulgaris</name>
    <dbReference type="NCBI Taxonomy" id="1028688"/>
    <lineage>
        <taxon>Eukaryota</taxon>
        <taxon>Metazoa</taxon>
        <taxon>Spiralia</taxon>
        <taxon>Lophotrochozoa</taxon>
        <taxon>Mollusca</taxon>
        <taxon>Gastropoda</taxon>
        <taxon>Heterobranchia</taxon>
        <taxon>Euthyneura</taxon>
        <taxon>Panpulmonata</taxon>
        <taxon>Eupulmonata</taxon>
        <taxon>Stylommatophora</taxon>
        <taxon>Helicina</taxon>
        <taxon>Arionoidea</taxon>
        <taxon>Arionidae</taxon>
        <taxon>Arion</taxon>
    </lineage>
</organism>
<name>A0A0B7ANW7_9EUPU</name>
<dbReference type="EMBL" id="HACG01034831">
    <property type="protein sequence ID" value="CEK81696.1"/>
    <property type="molecule type" value="Transcribed_RNA"/>
</dbReference>
<protein>
    <recommendedName>
        <fullName evidence="3">Ribonucleotide reductase large subunit C-terminal domain-containing protein</fullName>
    </recommendedName>
</protein>
<accession>A0A0B7ANW7</accession>
<dbReference type="GO" id="GO:0005524">
    <property type="term" value="F:ATP binding"/>
    <property type="evidence" value="ECO:0007669"/>
    <property type="project" value="TreeGrafter"/>
</dbReference>
<dbReference type="GO" id="GO:0005971">
    <property type="term" value="C:ribonucleoside-diphosphate reductase complex"/>
    <property type="evidence" value="ECO:0007669"/>
    <property type="project" value="TreeGrafter"/>
</dbReference>
<evidence type="ECO:0000259" key="3">
    <source>
        <dbReference type="Pfam" id="PF02867"/>
    </source>
</evidence>
<comment type="similarity">
    <text evidence="1">Belongs to the ribonucleoside diphosphate reductase large chain family.</text>
</comment>
<dbReference type="Gene3D" id="3.20.70.20">
    <property type="match status" value="1"/>
</dbReference>
<dbReference type="Pfam" id="PF02867">
    <property type="entry name" value="Ribonuc_red_lgC"/>
    <property type="match status" value="1"/>
</dbReference>
<reference evidence="4" key="1">
    <citation type="submission" date="2014-12" db="EMBL/GenBank/DDBJ databases">
        <title>Insight into the proteome of Arion vulgaris.</title>
        <authorList>
            <person name="Aradska J."/>
            <person name="Bulat T."/>
            <person name="Smidak R."/>
            <person name="Sarate P."/>
            <person name="Gangsoo J."/>
            <person name="Sialana F."/>
            <person name="Bilban M."/>
            <person name="Lubec G."/>
        </authorList>
    </citation>
    <scope>NUCLEOTIDE SEQUENCE</scope>
    <source>
        <tissue evidence="4">Skin</tissue>
    </source>
</reference>
<proteinExistence type="inferred from homology"/>
<dbReference type="GO" id="GO:0004748">
    <property type="term" value="F:ribonucleoside-diphosphate reductase activity, thioredoxin disulfide as acceptor"/>
    <property type="evidence" value="ECO:0007669"/>
    <property type="project" value="TreeGrafter"/>
</dbReference>
<dbReference type="InterPro" id="IPR000788">
    <property type="entry name" value="RNR_lg_C"/>
</dbReference>
<evidence type="ECO:0000256" key="1">
    <source>
        <dbReference type="ARBA" id="ARBA00010406"/>
    </source>
</evidence>
<dbReference type="GO" id="GO:0009263">
    <property type="term" value="P:deoxyribonucleotide biosynthetic process"/>
    <property type="evidence" value="ECO:0007669"/>
    <property type="project" value="TreeGrafter"/>
</dbReference>
<dbReference type="AlphaFoldDB" id="A0A0B7ANW7"/>
<dbReference type="InterPro" id="IPR039718">
    <property type="entry name" value="Rrm1"/>
</dbReference>
<sequence>MAADRGAFIDQSQSLNIHIAEPNYGKLSSMHFYAWKLGLKTGMYYLRTKPAAQAIQFTVDKTLLANSKTNNVAAALGSAEVTKLEKMSLEHKQGDDKENVADDEGKDSRRNKNIAILACSLQNKEDCMMCGS</sequence>
<evidence type="ECO:0000313" key="4">
    <source>
        <dbReference type="EMBL" id="CEK81696.1"/>
    </source>
</evidence>
<dbReference type="PANTHER" id="PTHR11573:SF6">
    <property type="entry name" value="RIBONUCLEOSIDE-DIPHOSPHATE REDUCTASE LARGE SUBUNIT"/>
    <property type="match status" value="1"/>
</dbReference>
<gene>
    <name evidence="4" type="primary">ORF127472</name>
</gene>
<dbReference type="PANTHER" id="PTHR11573">
    <property type="entry name" value="RIBONUCLEOSIDE-DIPHOSPHATE REDUCTASE LARGE CHAIN"/>
    <property type="match status" value="1"/>
</dbReference>
<feature type="domain" description="Ribonucleotide reductase large subunit C-terminal" evidence="3">
    <location>
        <begin position="1"/>
        <end position="45"/>
    </location>
</feature>
<feature type="compositionally biased region" description="Basic and acidic residues" evidence="2">
    <location>
        <begin position="88"/>
        <end position="100"/>
    </location>
</feature>